<reference evidence="3" key="1">
    <citation type="journal article" date="2019" name="Int. J. Syst. Evol. Microbiol.">
        <title>The Global Catalogue of Microorganisms (GCM) 10K type strain sequencing project: providing services to taxonomists for standard genome sequencing and annotation.</title>
        <authorList>
            <consortium name="The Broad Institute Genomics Platform"/>
            <consortium name="The Broad Institute Genome Sequencing Center for Infectious Disease"/>
            <person name="Wu L."/>
            <person name="Ma J."/>
        </authorList>
    </citation>
    <scope>NUCLEOTIDE SEQUENCE [LARGE SCALE GENOMIC DNA]</scope>
    <source>
        <strain evidence="3">JCM 16014</strain>
    </source>
</reference>
<evidence type="ECO:0000313" key="3">
    <source>
        <dbReference type="Proteomes" id="UP001500751"/>
    </source>
</evidence>
<protein>
    <recommendedName>
        <fullName evidence="4">Secreted protein</fullName>
    </recommendedName>
</protein>
<evidence type="ECO:0000256" key="1">
    <source>
        <dbReference type="SAM" id="SignalP"/>
    </source>
</evidence>
<accession>A0ABP5FH51</accession>
<comment type="caution">
    <text evidence="2">The sequence shown here is derived from an EMBL/GenBank/DDBJ whole genome shotgun (WGS) entry which is preliminary data.</text>
</comment>
<organism evidence="2 3">
    <name type="scientific">Catenulispora yoronensis</name>
    <dbReference type="NCBI Taxonomy" id="450799"/>
    <lineage>
        <taxon>Bacteria</taxon>
        <taxon>Bacillati</taxon>
        <taxon>Actinomycetota</taxon>
        <taxon>Actinomycetes</taxon>
        <taxon>Catenulisporales</taxon>
        <taxon>Catenulisporaceae</taxon>
        <taxon>Catenulispora</taxon>
    </lineage>
</organism>
<dbReference type="EMBL" id="BAAAQN010000009">
    <property type="protein sequence ID" value="GAA2023668.1"/>
    <property type="molecule type" value="Genomic_DNA"/>
</dbReference>
<evidence type="ECO:0008006" key="4">
    <source>
        <dbReference type="Google" id="ProtNLM"/>
    </source>
</evidence>
<evidence type="ECO:0000313" key="2">
    <source>
        <dbReference type="EMBL" id="GAA2023668.1"/>
    </source>
</evidence>
<feature type="chain" id="PRO_5045433512" description="Secreted protein" evidence="1">
    <location>
        <begin position="30"/>
        <end position="214"/>
    </location>
</feature>
<proteinExistence type="predicted"/>
<sequence>MAQQRRILIHLMALLLLLVGVGMTSTAQAATKAAGPDQARINRGMAVSQRVSAAKDPRAAYAALNAADKSDLEYVLKPVSVSVTKTSNRPAGVMRPASYNDCWEDYQNMVYSNVAGNALYAFWLRSDICAANGQVTDVWVPTAGGKVYPGWTYAWEISQDPKAWTKNAGWEGRSAMSIQFAYFFVDHYSYCLQNRQNGEYYGVYANSTSCDVNS</sequence>
<keyword evidence="1" id="KW-0732">Signal</keyword>
<dbReference type="Proteomes" id="UP001500751">
    <property type="component" value="Unassembled WGS sequence"/>
</dbReference>
<name>A0ABP5FH51_9ACTN</name>
<feature type="signal peptide" evidence="1">
    <location>
        <begin position="1"/>
        <end position="29"/>
    </location>
</feature>
<gene>
    <name evidence="2" type="ORF">GCM10009839_21650</name>
</gene>
<keyword evidence="3" id="KW-1185">Reference proteome</keyword>